<keyword evidence="5" id="KW-1185">Reference proteome</keyword>
<evidence type="ECO:0000256" key="2">
    <source>
        <dbReference type="ARBA" id="ARBA00023002"/>
    </source>
</evidence>
<dbReference type="RefSeq" id="WP_209376681.1">
    <property type="nucleotide sequence ID" value="NZ_JAGIZA010000023.1"/>
</dbReference>
<dbReference type="InterPro" id="IPR002347">
    <property type="entry name" value="SDR_fam"/>
</dbReference>
<feature type="domain" description="Ketoreductase" evidence="3">
    <location>
        <begin position="10"/>
        <end position="189"/>
    </location>
</feature>
<dbReference type="Pfam" id="PF00106">
    <property type="entry name" value="adh_short"/>
    <property type="match status" value="1"/>
</dbReference>
<name>A0A940S8A3_9PROT</name>
<comment type="caution">
    <text evidence="4">The sequence shown here is derived from an EMBL/GenBank/DDBJ whole genome shotgun (WGS) entry which is preliminary data.</text>
</comment>
<evidence type="ECO:0000313" key="4">
    <source>
        <dbReference type="EMBL" id="MBP0495884.1"/>
    </source>
</evidence>
<dbReference type="Proteomes" id="UP000677537">
    <property type="component" value="Unassembled WGS sequence"/>
</dbReference>
<evidence type="ECO:0000259" key="3">
    <source>
        <dbReference type="SMART" id="SM00822"/>
    </source>
</evidence>
<dbReference type="EMBL" id="JAGIZA010000023">
    <property type="protein sequence ID" value="MBP0495884.1"/>
    <property type="molecule type" value="Genomic_DNA"/>
</dbReference>
<dbReference type="PANTHER" id="PTHR43669:SF3">
    <property type="entry name" value="ALCOHOL DEHYDROGENASE, PUTATIVE (AFU_ORTHOLOGUE AFUA_3G03445)-RELATED"/>
    <property type="match status" value="1"/>
</dbReference>
<dbReference type="SUPFAM" id="SSF51735">
    <property type="entry name" value="NAD(P)-binding Rossmann-fold domains"/>
    <property type="match status" value="1"/>
</dbReference>
<dbReference type="InterPro" id="IPR057326">
    <property type="entry name" value="KR_dom"/>
</dbReference>
<dbReference type="Gene3D" id="3.40.50.720">
    <property type="entry name" value="NAD(P)-binding Rossmann-like Domain"/>
    <property type="match status" value="1"/>
</dbReference>
<comment type="similarity">
    <text evidence="1">Belongs to the short-chain dehydrogenases/reductases (SDR) family.</text>
</comment>
<keyword evidence="2" id="KW-0560">Oxidoreductase</keyword>
<organism evidence="4 5">
    <name type="scientific">Roseomonas indoligenes</name>
    <dbReference type="NCBI Taxonomy" id="2820811"/>
    <lineage>
        <taxon>Bacteria</taxon>
        <taxon>Pseudomonadati</taxon>
        <taxon>Pseudomonadota</taxon>
        <taxon>Alphaproteobacteria</taxon>
        <taxon>Acetobacterales</taxon>
        <taxon>Roseomonadaceae</taxon>
        <taxon>Roseomonas</taxon>
    </lineage>
</organism>
<dbReference type="PRINTS" id="PR00081">
    <property type="entry name" value="GDHRDH"/>
</dbReference>
<dbReference type="CDD" id="cd05233">
    <property type="entry name" value="SDR_c"/>
    <property type="match status" value="1"/>
</dbReference>
<reference evidence="4" key="1">
    <citation type="submission" date="2021-03" db="EMBL/GenBank/DDBJ databases">
        <authorList>
            <person name="So Y."/>
        </authorList>
    </citation>
    <scope>NUCLEOTIDE SEQUENCE</scope>
    <source>
        <strain evidence="4">SG15</strain>
    </source>
</reference>
<dbReference type="GO" id="GO:0016491">
    <property type="term" value="F:oxidoreductase activity"/>
    <property type="evidence" value="ECO:0007669"/>
    <property type="project" value="UniProtKB-KW"/>
</dbReference>
<proteinExistence type="inferred from homology"/>
<dbReference type="AlphaFoldDB" id="A0A940S8A3"/>
<protein>
    <submittedName>
        <fullName evidence="4">SDR family oxidoreductase</fullName>
    </submittedName>
</protein>
<dbReference type="PANTHER" id="PTHR43669">
    <property type="entry name" value="5-KETO-D-GLUCONATE 5-REDUCTASE"/>
    <property type="match status" value="1"/>
</dbReference>
<gene>
    <name evidence="4" type="ORF">J5Y10_24075</name>
</gene>
<sequence>MQDGFKPGAGTVVVTGAASGIGRAIARRLSLAGAPRTVLLDRDGAGAARAAEAIGPHARAMGVDVRDPAAIEAAVARIEEDGPISLWCSNAGVHRGQGLGEASDWDASLAVNLHAHLHAARAVLPRMVRRGTGHFVITASAAGLLADPRCAPYSVSKHAAVALAEWLAIAHGGDGVTIACLCPEGVRTAMTAADSAALGTEVLEPEAVADSLLEGLAEGRFLILPHSRTAEYERRRATDRGRWIAGMRRARQRAAGAAPLHAAG</sequence>
<dbReference type="InterPro" id="IPR020904">
    <property type="entry name" value="Sc_DH/Rdtase_CS"/>
</dbReference>
<dbReference type="InterPro" id="IPR036291">
    <property type="entry name" value="NAD(P)-bd_dom_sf"/>
</dbReference>
<evidence type="ECO:0000313" key="5">
    <source>
        <dbReference type="Proteomes" id="UP000677537"/>
    </source>
</evidence>
<dbReference type="PROSITE" id="PS00061">
    <property type="entry name" value="ADH_SHORT"/>
    <property type="match status" value="1"/>
</dbReference>
<evidence type="ECO:0000256" key="1">
    <source>
        <dbReference type="ARBA" id="ARBA00006484"/>
    </source>
</evidence>
<dbReference type="SMART" id="SM00822">
    <property type="entry name" value="PKS_KR"/>
    <property type="match status" value="1"/>
</dbReference>
<accession>A0A940S8A3</accession>